<dbReference type="InterPro" id="IPR050750">
    <property type="entry name" value="C5-MTase"/>
</dbReference>
<reference evidence="7 8" key="1">
    <citation type="journal article" date="2019" name="Sci. Rep.">
        <title>Comparative genomics of chytrid fungi reveal insights into the obligate biotrophic and pathogenic lifestyle of Synchytrium endobioticum.</title>
        <authorList>
            <person name="van de Vossenberg B.T.L.H."/>
            <person name="Warris S."/>
            <person name="Nguyen H.D.T."/>
            <person name="van Gent-Pelzer M.P.E."/>
            <person name="Joly D.L."/>
            <person name="van de Geest H.C."/>
            <person name="Bonants P.J.M."/>
            <person name="Smith D.S."/>
            <person name="Levesque C.A."/>
            <person name="van der Lee T.A.J."/>
        </authorList>
    </citation>
    <scope>NUCLEOTIDE SEQUENCE [LARGE SCALE GENOMIC DNA]</scope>
    <source>
        <strain evidence="7 8">CBS 675.73</strain>
    </source>
</reference>
<evidence type="ECO:0000313" key="7">
    <source>
        <dbReference type="EMBL" id="TPX73549.1"/>
    </source>
</evidence>
<dbReference type="STRING" id="246404.A0A507FB43"/>
<dbReference type="Gene3D" id="3.40.50.150">
    <property type="entry name" value="Vaccinia Virus protein VP39"/>
    <property type="match status" value="1"/>
</dbReference>
<dbReference type="PROSITE" id="PS51679">
    <property type="entry name" value="SAM_MT_C5"/>
    <property type="match status" value="1"/>
</dbReference>
<dbReference type="Gene3D" id="3.90.120.10">
    <property type="entry name" value="DNA Methylase, subunit A, domain 2"/>
    <property type="match status" value="1"/>
</dbReference>
<accession>A0A507FB43</accession>
<dbReference type="NCBIfam" id="TIGR00675">
    <property type="entry name" value="dcm"/>
    <property type="match status" value="1"/>
</dbReference>
<comment type="similarity">
    <text evidence="4 5">Belongs to the class I-like SAM-binding methyltransferase superfamily. C5-methyltransferase family.</text>
</comment>
<dbReference type="Proteomes" id="UP000320333">
    <property type="component" value="Unassembled WGS sequence"/>
</dbReference>
<name>A0A507FB43_9FUNG</name>
<gene>
    <name evidence="7" type="ORF">CcCBS67573_g05179</name>
</gene>
<evidence type="ECO:0000256" key="6">
    <source>
        <dbReference type="SAM" id="MobiDB-lite"/>
    </source>
</evidence>
<dbReference type="AlphaFoldDB" id="A0A507FB43"/>
<evidence type="ECO:0000256" key="2">
    <source>
        <dbReference type="ARBA" id="ARBA00022679"/>
    </source>
</evidence>
<evidence type="ECO:0000256" key="4">
    <source>
        <dbReference type="PROSITE-ProRule" id="PRU01016"/>
    </source>
</evidence>
<dbReference type="PRINTS" id="PR00105">
    <property type="entry name" value="C5METTRFRASE"/>
</dbReference>
<keyword evidence="3 4" id="KW-0949">S-adenosyl-L-methionine</keyword>
<dbReference type="PANTHER" id="PTHR46098">
    <property type="entry name" value="TRNA (CYTOSINE(38)-C(5))-METHYLTRANSFERASE"/>
    <property type="match status" value="1"/>
</dbReference>
<dbReference type="SUPFAM" id="SSF53335">
    <property type="entry name" value="S-adenosyl-L-methionine-dependent methyltransferases"/>
    <property type="match status" value="1"/>
</dbReference>
<dbReference type="InterPro" id="IPR029063">
    <property type="entry name" value="SAM-dependent_MTases_sf"/>
</dbReference>
<keyword evidence="8" id="KW-1185">Reference proteome</keyword>
<feature type="active site" evidence="4">
    <location>
        <position position="228"/>
    </location>
</feature>
<evidence type="ECO:0000256" key="5">
    <source>
        <dbReference type="RuleBase" id="RU000416"/>
    </source>
</evidence>
<dbReference type="GO" id="GO:0008168">
    <property type="term" value="F:methyltransferase activity"/>
    <property type="evidence" value="ECO:0007669"/>
    <property type="project" value="UniProtKB-KW"/>
</dbReference>
<evidence type="ECO:0000256" key="1">
    <source>
        <dbReference type="ARBA" id="ARBA00022603"/>
    </source>
</evidence>
<keyword evidence="1 4" id="KW-0489">Methyltransferase</keyword>
<dbReference type="PANTHER" id="PTHR46098:SF1">
    <property type="entry name" value="TRNA (CYTOSINE(38)-C(5))-METHYLTRANSFERASE"/>
    <property type="match status" value="1"/>
</dbReference>
<protein>
    <submittedName>
        <fullName evidence="7">DNA (Cytosine-5-)-methyltransferase</fullName>
    </submittedName>
</protein>
<evidence type="ECO:0000256" key="3">
    <source>
        <dbReference type="ARBA" id="ARBA00022691"/>
    </source>
</evidence>
<comment type="caution">
    <text evidence="7">The sequence shown here is derived from an EMBL/GenBank/DDBJ whole genome shotgun (WGS) entry which is preliminary data.</text>
</comment>
<evidence type="ECO:0000313" key="8">
    <source>
        <dbReference type="Proteomes" id="UP000320333"/>
    </source>
</evidence>
<dbReference type="EMBL" id="QEAP01000178">
    <property type="protein sequence ID" value="TPX73549.1"/>
    <property type="molecule type" value="Genomic_DNA"/>
</dbReference>
<feature type="region of interest" description="Disordered" evidence="6">
    <location>
        <begin position="429"/>
        <end position="458"/>
    </location>
</feature>
<dbReference type="InterPro" id="IPR001525">
    <property type="entry name" value="C5_MeTfrase"/>
</dbReference>
<dbReference type="OrthoDB" id="414133at2759"/>
<feature type="region of interest" description="Disordered" evidence="6">
    <location>
        <begin position="64"/>
        <end position="84"/>
    </location>
</feature>
<proteinExistence type="inferred from homology"/>
<dbReference type="GO" id="GO:0032259">
    <property type="term" value="P:methylation"/>
    <property type="evidence" value="ECO:0007669"/>
    <property type="project" value="UniProtKB-KW"/>
</dbReference>
<dbReference type="CDD" id="cd00315">
    <property type="entry name" value="Cyt_C5_DNA_methylase"/>
    <property type="match status" value="1"/>
</dbReference>
<keyword evidence="2 4" id="KW-0808">Transferase</keyword>
<sequence>MNTGAIVVPKSKAQAVCAALRKLKWMKSDTNVTGLSSEPDAIAVHVTSDAAALIPYLMPSVASESHDPITTDPNGLNKNTRRRPSMSTFDQDALKVLQTCLSSGNAVFRAGLRVRSRECVRISKKTDDTTYKHIPTVTVSSKDARFEFVELFAGIGGFRVALDTLGGRAVFASEISEVARQTYVANFGNEVLSSTLTEKPVPVLVGDITEIETEDIPSHDILTAGFPCQSFCKVGDRTALDDDRGELFFEVVRILKGKKPKAFVLENVANLVTMQEGAVFETITHHLKQAGYHVHHKIIDASDYVPQTRKRVYIIGFLDAQHASKFQFPPTPTTTIKHRLHTILSPDPPPESLILNPHQLEKLESSYTYKKNPAWRIANCNQFARTLMSSYRSGFAMYSEFVPVPMPPVLEDVQAGDKDFDVADLDSNEATVAGPTSKRPKLSDASTNSPSMREDPSLLPQPQLYERLRFYSPRECARIMGFPESYVLDHCKTPGTLYHQIGNAVCPPVIAAIATNVLIAIGK</sequence>
<organism evidence="7 8">
    <name type="scientific">Chytriomyces confervae</name>
    <dbReference type="NCBI Taxonomy" id="246404"/>
    <lineage>
        <taxon>Eukaryota</taxon>
        <taxon>Fungi</taxon>
        <taxon>Fungi incertae sedis</taxon>
        <taxon>Chytridiomycota</taxon>
        <taxon>Chytridiomycota incertae sedis</taxon>
        <taxon>Chytridiomycetes</taxon>
        <taxon>Chytridiales</taxon>
        <taxon>Chytriomycetaceae</taxon>
        <taxon>Chytriomyces</taxon>
    </lineage>
</organism>
<dbReference type="Pfam" id="PF00145">
    <property type="entry name" value="DNA_methylase"/>
    <property type="match status" value="1"/>
</dbReference>